<comment type="caution">
    <text evidence="1">The sequence shown here is derived from an EMBL/GenBank/DDBJ whole genome shotgun (WGS) entry which is preliminary data.</text>
</comment>
<evidence type="ECO:0000313" key="1">
    <source>
        <dbReference type="EMBL" id="KAL3112126.1"/>
    </source>
</evidence>
<evidence type="ECO:0000313" key="2">
    <source>
        <dbReference type="Proteomes" id="UP001620626"/>
    </source>
</evidence>
<dbReference type="Proteomes" id="UP001620626">
    <property type="component" value="Unassembled WGS sequence"/>
</dbReference>
<organism evidence="1 2">
    <name type="scientific">Heterodera trifolii</name>
    <dbReference type="NCBI Taxonomy" id="157864"/>
    <lineage>
        <taxon>Eukaryota</taxon>
        <taxon>Metazoa</taxon>
        <taxon>Ecdysozoa</taxon>
        <taxon>Nematoda</taxon>
        <taxon>Chromadorea</taxon>
        <taxon>Rhabditida</taxon>
        <taxon>Tylenchina</taxon>
        <taxon>Tylenchomorpha</taxon>
        <taxon>Tylenchoidea</taxon>
        <taxon>Heteroderidae</taxon>
        <taxon>Heteroderinae</taxon>
        <taxon>Heterodera</taxon>
    </lineage>
</organism>
<dbReference type="EMBL" id="JBICBT010000480">
    <property type="protein sequence ID" value="KAL3112126.1"/>
    <property type="molecule type" value="Genomic_DNA"/>
</dbReference>
<dbReference type="AlphaFoldDB" id="A0ABD2LAA2"/>
<proteinExistence type="predicted"/>
<accession>A0ABD2LAA2</accession>
<protein>
    <submittedName>
        <fullName evidence="1">Uncharacterized protein</fullName>
    </submittedName>
</protein>
<sequence>MAKLENKFKNGIEQIECSENVYEVVQYHLERVNSELYRRLDHIVMSHGKISLIYLHACALRLASELGILINELEEIGTEWTSADAIDEVLKSAAGLEMNRLAILKM</sequence>
<name>A0ABD2LAA2_9BILA</name>
<keyword evidence="2" id="KW-1185">Reference proteome</keyword>
<gene>
    <name evidence="1" type="ORF">niasHT_012095</name>
</gene>
<reference evidence="1 2" key="1">
    <citation type="submission" date="2024-10" db="EMBL/GenBank/DDBJ databases">
        <authorList>
            <person name="Kim D."/>
        </authorList>
    </citation>
    <scope>NUCLEOTIDE SEQUENCE [LARGE SCALE GENOMIC DNA]</scope>
    <source>
        <strain evidence="1">BH-2024</strain>
    </source>
</reference>